<evidence type="ECO:0000313" key="3">
    <source>
        <dbReference type="Proteomes" id="UP000320762"/>
    </source>
</evidence>
<keyword evidence="1" id="KW-0812">Transmembrane</keyword>
<evidence type="ECO:0000256" key="1">
    <source>
        <dbReference type="SAM" id="Phobius"/>
    </source>
</evidence>
<dbReference type="EMBL" id="VDMD01000050">
    <property type="protein sequence ID" value="TRM57291.1"/>
    <property type="molecule type" value="Genomic_DNA"/>
</dbReference>
<reference evidence="2 3" key="1">
    <citation type="journal article" date="2019" name="New Phytol.">
        <title>Comparative genomics reveals unique wood-decay strategies and fruiting body development in the Schizophyllaceae.</title>
        <authorList>
            <person name="Almasi E."/>
            <person name="Sahu N."/>
            <person name="Krizsan K."/>
            <person name="Balint B."/>
            <person name="Kovacs G.M."/>
            <person name="Kiss B."/>
            <person name="Cseklye J."/>
            <person name="Drula E."/>
            <person name="Henrissat B."/>
            <person name="Nagy I."/>
            <person name="Chovatia M."/>
            <person name="Adam C."/>
            <person name="LaButti K."/>
            <person name="Lipzen A."/>
            <person name="Riley R."/>
            <person name="Grigoriev I.V."/>
            <person name="Nagy L.G."/>
        </authorList>
    </citation>
    <scope>NUCLEOTIDE SEQUENCE [LARGE SCALE GENOMIC DNA]</scope>
    <source>
        <strain evidence="2 3">NL-1724</strain>
    </source>
</reference>
<organism evidence="2 3">
    <name type="scientific">Schizophyllum amplum</name>
    <dbReference type="NCBI Taxonomy" id="97359"/>
    <lineage>
        <taxon>Eukaryota</taxon>
        <taxon>Fungi</taxon>
        <taxon>Dikarya</taxon>
        <taxon>Basidiomycota</taxon>
        <taxon>Agaricomycotina</taxon>
        <taxon>Agaricomycetes</taxon>
        <taxon>Agaricomycetidae</taxon>
        <taxon>Agaricales</taxon>
        <taxon>Schizophyllaceae</taxon>
        <taxon>Schizophyllum</taxon>
    </lineage>
</organism>
<keyword evidence="3" id="KW-1185">Reference proteome</keyword>
<comment type="caution">
    <text evidence="2">The sequence shown here is derived from an EMBL/GenBank/DDBJ whole genome shotgun (WGS) entry which is preliminary data.</text>
</comment>
<sequence>MGKGPYVVVFNVHLDFRGALLRGSRLRTRQARTGDGANATRRGASNHAKYYSLRYRQPIPSDAQQCTLDSTTARCNRRPGETDCAMNVQKSNLLNAAARVAPRHQIFRAFDGDCVRRALVRRSPSEAIPVNLGKEVRVSITVRLIRPGLAVAVALALAIALALAPTIVSSALNATVALVPDATVALAPAAQQLCKHPQRSPSPSSL</sequence>
<protein>
    <submittedName>
        <fullName evidence="2">Uncharacterized protein</fullName>
    </submittedName>
</protein>
<feature type="transmembrane region" description="Helical" evidence="1">
    <location>
        <begin position="144"/>
        <end position="164"/>
    </location>
</feature>
<accession>A0A550BXM5</accession>
<name>A0A550BXM5_9AGAR</name>
<keyword evidence="1" id="KW-1133">Transmembrane helix</keyword>
<dbReference type="Proteomes" id="UP000320762">
    <property type="component" value="Unassembled WGS sequence"/>
</dbReference>
<dbReference type="AlphaFoldDB" id="A0A550BXM5"/>
<keyword evidence="1" id="KW-0472">Membrane</keyword>
<gene>
    <name evidence="2" type="ORF">BD626DRAFT_635039</name>
</gene>
<evidence type="ECO:0000313" key="2">
    <source>
        <dbReference type="EMBL" id="TRM57291.1"/>
    </source>
</evidence>
<proteinExistence type="predicted"/>